<feature type="chain" id="PRO_5047048513" description="Laminin G domain-containing protein" evidence="3">
    <location>
        <begin position="26"/>
        <end position="3537"/>
    </location>
</feature>
<proteinExistence type="predicted"/>
<feature type="compositionally biased region" description="Polar residues" evidence="2">
    <location>
        <begin position="1562"/>
        <end position="1575"/>
    </location>
</feature>
<feature type="signal peptide" evidence="3">
    <location>
        <begin position="1"/>
        <end position="25"/>
    </location>
</feature>
<dbReference type="PANTHER" id="PTHR32305">
    <property type="match status" value="1"/>
</dbReference>
<dbReference type="PANTHER" id="PTHR32305:SF15">
    <property type="entry name" value="PROTEIN RHSA-RELATED"/>
    <property type="match status" value="1"/>
</dbReference>
<dbReference type="InterPro" id="IPR006530">
    <property type="entry name" value="YD"/>
</dbReference>
<dbReference type="NCBIfam" id="TIGR01643">
    <property type="entry name" value="YD_repeat_2x"/>
    <property type="match status" value="9"/>
</dbReference>
<dbReference type="NCBIfam" id="NF033679">
    <property type="entry name" value="DNRLRE_dom"/>
    <property type="match status" value="1"/>
</dbReference>
<dbReference type="InterPro" id="IPR013783">
    <property type="entry name" value="Ig-like_fold"/>
</dbReference>
<dbReference type="Gene3D" id="2.180.10.10">
    <property type="entry name" value="RHS repeat-associated core"/>
    <property type="match status" value="4"/>
</dbReference>
<dbReference type="InterPro" id="IPR001791">
    <property type="entry name" value="Laminin_G"/>
</dbReference>
<dbReference type="InterPro" id="IPR013320">
    <property type="entry name" value="ConA-like_dom_sf"/>
</dbReference>
<dbReference type="SUPFAM" id="SSF49899">
    <property type="entry name" value="Concanavalin A-like lectins/glucanases"/>
    <property type="match status" value="3"/>
</dbReference>
<dbReference type="Pfam" id="PF25023">
    <property type="entry name" value="TEN_YD-shell"/>
    <property type="match status" value="1"/>
</dbReference>
<dbReference type="InterPro" id="IPR031325">
    <property type="entry name" value="RHS_repeat"/>
</dbReference>
<dbReference type="PROSITE" id="PS50025">
    <property type="entry name" value="LAM_G_DOMAIN"/>
    <property type="match status" value="1"/>
</dbReference>
<dbReference type="InterPro" id="IPR050708">
    <property type="entry name" value="T6SS_VgrG/RHS"/>
</dbReference>
<sequence>MRRSTRSLAVGVAFTLAVLAGTEQAASALGLGTRNGGERAPEQQWGSAAGRGHDASVDVTDASTLGGRPGPLTGRGELPAEQDPTVTRLPSTPKMPVPGTVMPTDVPGTPVPRGFDNKHSTEIKSEREERRRTFLNPDGTHTTRFYAEPVNYRNKGGDWVAIDTTLVRQEDAPGPRTMSVDEPGWQTGSTEVPLSFAGSADSDAVLRMQLGDGLSIGYGVEGASPSPGRTDGSRITYQDVRPHSDIEFLAGSDSVKETLILKSKEAPTEWRFPLELQGLTVRLDGHGGLLFVDGDGNQRAWTPPGWMEDADLAENANEGAISSGVTYRLAEEAGRPVLVVKLDEEWLNDPDRVYPVRVDPSVKSVDATSGTYVEYPYNQNFASDTVLKTGTYDGGSHKAAAFLRFAGLESTLKNAWVLGANLALYNTWSYSCTARPVTVHPITSSWSESTTSKYPGPSTGSSLASKSFAHGWRPTGTTTWSCGPAWETIKLGSAGRKLVDDWTHGRKKNYGLAVKASTSDSRGWKQFGSDDYPNAKPSLDVTWTQYGATYKLGDFTAPVTSTTEGVQKVTVTNQGQDTWPKDGTFRLRYNLFDSAGKELTDFAYIRWTSMPEDISPGETVTLDAKIAPLTPGTYTLQWTMSHPTGGRFTSSGVPGPAVKLSSVNIPPQLTAASPGSGVTVDSLTPTLWAKGTDADRYPKSALQYSFEVCEVEGSNLRKSCRTGARGTEQQWAVPAGWLSWGKSYAWYAYAYDGAATSVRPGPALLTTQVPQPTVTSHLGGADDGKEIGTRAGNYVTAATDAALTTVGPELAVTRTYNSLDPRRDSAFGTGWSTRWDMRVREEPDTSSALLTLPDGAQVRFGRDPDGTYAGPPGGSLTLVAEDGWVLRERSGTTYRFLPDGALAEITDAAGRRQTVTHDAQGSGRVTKVTDVLSGRSLDFTWTGAHITSVTTSVVDAQAPGLTWTYTYNGDRLTSVCPPSSAMKCTRYHYGDGSVYRSSVLDAAPKSYWRLGEDEGAVAKSEAVSRTGLNDALYRDVQLGTDPAIAGTTDTSAGFDGASSVIELPTDTLKRTAFPAIELWFKTTTPAGVLAAFQDAELGEKPSSWRTTLNIDGAGKLRGEFYLSGVSGATPITSSQSVTDGKWHHAVLSAGATAQTLYLDGVKVGSLSGALTEQARGHAYLGAGYASQGWTGLADDTYYFQGQLDEVAVYDHPLDAATVAEHYAARTAIGQMTKVTLPSDRVHATAVYDPANGRLTQHTDENGGTWKVSAPSYSTASSSYAETIQRGGPTGYWRLGELSGAVASSPLGDGMAGSFLSGAKPGAPGVFSDGDDAAASFDGDGAVEVPAEAFGESAAMTVELWFRTSNSGVLVTMQNAGFGDTPTGWRPMLLVDADGKVRGKFTPEAGSLFSKNRVDDDEWHHVMLTGGVDAQALYLDGTLQAVGQTGVSSFRHSHAFIGGGYASSDWDGRSSGYRGFTGLIDEVAFYDRSLVSWTEVPPPSVGLTPATGSPSGPVAHYQARKSLVTGTGDQYRGVAMADAPAAYWRLGESEGPALASEVGGPEQSATYQPSSSSGPATTGAFGPSDDMALRFDGKNTARLPSEVVAGTTDLSAEMWFRTVKHSAVLLGFQNVPAGQTATSWRSVLNIDGAGKLRGAFRLSGDEGAKTIVSPGTVTDGRWHHVVLSAAGSTQSLYLDGVKVGSLSGTLTEQSRPYTYLGGGYGSTDWMGLPAATYYFDGDMDEVALYRTSLTADQVAAHYRAQSEPAASGLTASVIVTDPEQRTTTTAYDALHGHRVVSRTDESGGVTRYAYDTSGHVHTVTDPNGHSVVTGHDARGNVVSTTTCRDADSCWTAFASYHLNDDDPLDPRNDKPLTHRDQRSTDRRDDRYRTQYSYNAQGLPLTTTRPDGSTATTTYTLGSESATGGGTVPPGLVAEQTTPAGAKTLYRYYDNGDLAQVTAPSGLVTRYTYDGLGRKTTETQVSDTFPDGVTTAYAYDKASRVVSETGTAVKNEITGTTHRTKITRTYDEDGHLLTETVADTTGGDPARTTVYHYDQYGLNDSVTDAEQNTTRYEHDAFGRVRGETDAAGTRTMHTFTPRGQHATTVVEDWTGDPSGTVRDLTVVSNAYDPGGRLASTTDAMGSTTTFTYFDDGLSATTTAKQVTQADGTRHDIVLEANTYDPAGNLTKQVTGGGRTTETFAVDALGRTTVAVLDPGGLNRVSTFAYDGDDRITEQTQSVTADKKVTTTAEYDAPGNITKETVTDGTTTHTITQTYDDRGLPLTTVSPRGNAAGADPAAYTSTYRYDELGRLVEESGPEVEAEENGQTPVTVRPTVMTGYNAFGEATANRDARGQVTRAEVDRLGRTTAVTLPDYTPPGVAAPLIATTRTAYNSLGLPQTVTDPLGRVTRYGYDQLGQLTSRTEPVADAAAALAALESSDPALLDSPGMDGGGVTRYTWTPTGLQLSVTDPTGARTEATYDELGRMLTSTTVERFPTPQNLVTRYTWDDADNQVASMTPGGVTTTGTYNAAGEPLTLTDRAGTTRFGYDGLGRPTEAVDATNRRTTTAYDALDNVTQITEFGTGTTALRTRTGEFDADGNLIAVISPETEARTTYSYDALGQMTRQVEPVSETESITTAFGYDAAGNRTRLTDGRGNKTVYTFNTWGLPESTIEPATAAHPGAADRTWTTIYDMLGQAVTERLPGGVERRMTYDGLGRLVQETGVGAEATTADRTLGYDLAGRLTSVGSDQALNPNTYTYNDRGQLLTADGPAGNVTYTYDADGNMTSRSDGKYTTSYGYDTAGRLEWLWNGMTGADIWYEWDAAGRPLMEQYAIQPEGSAEWVESARRSFGYDSLGRLTDDVVTTPDEATDIAVTRYAYDLDDRLTWKGTTGKAGAGEHVYGYDQAGRLAYWTGGGKTTLYEWDAAGNRVKAGTATATATYDERNRLLTDGTSTYGYTPRGTLSTVEKGNDIQSLAFDAFERKVTDGTSTFGYDSLDRMTTNGTATFRYDGGSNNLLGDGTSDYSRTPGGELLASTDGTTTQWSLTDQHTDLVAGLSIDGREVTGSTAYDPFGVKTATEGDMPAVGYQSGWTDPDSGDVNMAARWYQPGTGRFASRDTWLLGAGSSAQANRFAYANADPLNGTDPTGHVCICGGGTPTFRMWGGRSGGLGRGGRGQDVAPKRGTTTVNTGKRWKVRTYSKGSRVNSRSQARKNAIELNRLELRRMPTRSPATTRRTTAPRGCTYGCSTRTVSRSSGPKTSGTGTGTVRPPKPPTPQNPNRGLNPKPAPTRPAPKPERTPGGAAWRPVDAVSMVIVAANVIDAVGGGDVYTPEDTQSLELLTDMFPNHEIDPDLGYGISGADPDARRTRNACSRDFPSSDPSFYYAPMTRFGPGVDDCRATGAVAHIDKFNLRPWRLDPKWKPAGFDRLPVGNRAALHLIGNQMGGANDTLRNFVAGYQTPANSPHMRSLEDDVTAAVKSGQRVALGVLPLYSGIDPAVPSEIKMYAAGDGGYRLNCEVYNRPTGGYKCTERTSGGPLSNR</sequence>
<feature type="region of interest" description="Disordered" evidence="2">
    <location>
        <begin position="31"/>
        <end position="129"/>
    </location>
</feature>
<feature type="region of interest" description="Disordered" evidence="2">
    <location>
        <begin position="1551"/>
        <end position="1585"/>
    </location>
</feature>
<evidence type="ECO:0000256" key="3">
    <source>
        <dbReference type="SAM" id="SignalP"/>
    </source>
</evidence>
<keyword evidence="3" id="KW-0732">Signal</keyword>
<dbReference type="Pfam" id="PF20148">
    <property type="entry name" value="DUF6531"/>
    <property type="match status" value="1"/>
</dbReference>
<feature type="compositionally biased region" description="Basic and acidic residues" evidence="2">
    <location>
        <begin position="1859"/>
        <end position="1887"/>
    </location>
</feature>
<dbReference type="Pfam" id="PF13930">
    <property type="entry name" value="Endonuclea_NS_2"/>
    <property type="match status" value="1"/>
</dbReference>
<feature type="region of interest" description="Disordered" evidence="2">
    <location>
        <begin position="3195"/>
        <end position="3301"/>
    </location>
</feature>
<keyword evidence="1" id="KW-0677">Repeat</keyword>
<feature type="compositionally biased region" description="Polar residues" evidence="2">
    <location>
        <begin position="1892"/>
        <end position="1920"/>
    </location>
</feature>
<dbReference type="EMBL" id="BAABBU010000032">
    <property type="protein sequence ID" value="GAA4148699.1"/>
    <property type="molecule type" value="Genomic_DNA"/>
</dbReference>
<dbReference type="Gene3D" id="2.60.120.200">
    <property type="match status" value="3"/>
</dbReference>
<evidence type="ECO:0000313" key="5">
    <source>
        <dbReference type="EMBL" id="GAA4148699.1"/>
    </source>
</evidence>
<evidence type="ECO:0000256" key="1">
    <source>
        <dbReference type="ARBA" id="ARBA00022737"/>
    </source>
</evidence>
<feature type="compositionally biased region" description="Low complexity" evidence="2">
    <location>
        <begin position="64"/>
        <end position="76"/>
    </location>
</feature>
<feature type="region of interest" description="Disordered" evidence="2">
    <location>
        <begin position="1859"/>
        <end position="1929"/>
    </location>
</feature>
<dbReference type="NCBIfam" id="TIGR03696">
    <property type="entry name" value="Rhs_assc_core"/>
    <property type="match status" value="1"/>
</dbReference>
<feature type="compositionally biased region" description="Low complexity" evidence="2">
    <location>
        <begin position="3249"/>
        <end position="3265"/>
    </location>
</feature>
<dbReference type="InterPro" id="IPR045351">
    <property type="entry name" value="DUF6531"/>
</dbReference>
<dbReference type="Pfam" id="PF13385">
    <property type="entry name" value="Laminin_G_3"/>
    <property type="match status" value="3"/>
</dbReference>
<comment type="caution">
    <text evidence="5">The sequence shown here is derived from an EMBL/GenBank/DDBJ whole genome shotgun (WGS) entry which is preliminary data.</text>
</comment>
<feature type="domain" description="Laminin G" evidence="4">
    <location>
        <begin position="1050"/>
        <end position="1232"/>
    </location>
</feature>
<dbReference type="Pfam" id="PF05593">
    <property type="entry name" value="RHS_repeat"/>
    <property type="match status" value="6"/>
</dbReference>
<dbReference type="InterPro" id="IPR044929">
    <property type="entry name" value="DNA/RNA_non-sp_Endonuclease_sf"/>
</dbReference>
<protein>
    <recommendedName>
        <fullName evidence="4">Laminin G domain-containing protein</fullName>
    </recommendedName>
</protein>
<evidence type="ECO:0000313" key="6">
    <source>
        <dbReference type="Proteomes" id="UP001501845"/>
    </source>
</evidence>
<dbReference type="InterPro" id="IPR022385">
    <property type="entry name" value="Rhs_assc_core"/>
</dbReference>
<feature type="compositionally biased region" description="Basic and acidic residues" evidence="2">
    <location>
        <begin position="115"/>
        <end position="129"/>
    </location>
</feature>
<dbReference type="InterPro" id="IPR044927">
    <property type="entry name" value="Endonuclea_NS_2"/>
</dbReference>
<dbReference type="CDD" id="cd00110">
    <property type="entry name" value="LamG"/>
    <property type="match status" value="2"/>
</dbReference>
<accession>A0ABP7Z709</accession>
<evidence type="ECO:0000256" key="2">
    <source>
        <dbReference type="SAM" id="MobiDB-lite"/>
    </source>
</evidence>
<dbReference type="Gene3D" id="2.60.40.10">
    <property type="entry name" value="Immunoglobulins"/>
    <property type="match status" value="1"/>
</dbReference>
<reference evidence="6" key="1">
    <citation type="journal article" date="2019" name="Int. J. Syst. Evol. Microbiol.">
        <title>The Global Catalogue of Microorganisms (GCM) 10K type strain sequencing project: providing services to taxonomists for standard genome sequencing and annotation.</title>
        <authorList>
            <consortium name="The Broad Institute Genomics Platform"/>
            <consortium name="The Broad Institute Genome Sequencing Center for Infectious Disease"/>
            <person name="Wu L."/>
            <person name="Ma J."/>
        </authorList>
    </citation>
    <scope>NUCLEOTIDE SEQUENCE [LARGE SCALE GENOMIC DNA]</scope>
    <source>
        <strain evidence="6">JCM 17589</strain>
    </source>
</reference>
<dbReference type="SUPFAM" id="SSF69304">
    <property type="entry name" value="Tricorn protease N-terminal domain"/>
    <property type="match status" value="1"/>
</dbReference>
<name>A0ABP7Z709_9ACTN</name>
<dbReference type="InterPro" id="IPR056823">
    <property type="entry name" value="TEN-like_YD-shell"/>
</dbReference>
<dbReference type="Proteomes" id="UP001501845">
    <property type="component" value="Unassembled WGS sequence"/>
</dbReference>
<dbReference type="SMART" id="SM00282">
    <property type="entry name" value="LamG"/>
    <property type="match status" value="3"/>
</dbReference>
<organism evidence="5 6">
    <name type="scientific">Streptomyces tunisiensis</name>
    <dbReference type="NCBI Taxonomy" id="948699"/>
    <lineage>
        <taxon>Bacteria</taxon>
        <taxon>Bacillati</taxon>
        <taxon>Actinomycetota</taxon>
        <taxon>Actinomycetes</taxon>
        <taxon>Kitasatosporales</taxon>
        <taxon>Streptomycetaceae</taxon>
        <taxon>Streptomyces</taxon>
    </lineage>
</organism>
<evidence type="ECO:0000259" key="4">
    <source>
        <dbReference type="PROSITE" id="PS50025"/>
    </source>
</evidence>
<feature type="compositionally biased region" description="Polar residues" evidence="2">
    <location>
        <begin position="3196"/>
        <end position="3205"/>
    </location>
</feature>
<gene>
    <name evidence="5" type="ORF">GCM10022285_57090</name>
</gene>
<keyword evidence="6" id="KW-1185">Reference proteome</keyword>
<dbReference type="Gene3D" id="3.40.570.10">
    <property type="entry name" value="Extracellular Endonuclease, subunit A"/>
    <property type="match status" value="1"/>
</dbReference>
<feature type="compositionally biased region" description="Low complexity" evidence="2">
    <location>
        <begin position="3224"/>
        <end position="3237"/>
    </location>
</feature>